<evidence type="ECO:0000256" key="5">
    <source>
        <dbReference type="SAM" id="MobiDB-lite"/>
    </source>
</evidence>
<evidence type="ECO:0000259" key="6">
    <source>
        <dbReference type="PROSITE" id="PS50075"/>
    </source>
</evidence>
<dbReference type="InterPro" id="IPR045851">
    <property type="entry name" value="AMP-bd_C_sf"/>
</dbReference>
<protein>
    <submittedName>
        <fullName evidence="7">Peptide synthetase</fullName>
    </submittedName>
</protein>
<evidence type="ECO:0000256" key="1">
    <source>
        <dbReference type="ARBA" id="ARBA00022450"/>
    </source>
</evidence>
<dbReference type="PANTHER" id="PTHR45527:SF3">
    <property type="entry name" value="SIDEROPHORE SYNTHETASE (EUROFUNG)"/>
    <property type="match status" value="1"/>
</dbReference>
<dbReference type="CDD" id="cd19545">
    <property type="entry name" value="FUM14_C_NRPS-like"/>
    <property type="match status" value="1"/>
</dbReference>
<dbReference type="InterPro" id="IPR036736">
    <property type="entry name" value="ACP-like_sf"/>
</dbReference>
<comment type="caution">
    <text evidence="7">The sequence shown here is derived from an EMBL/GenBank/DDBJ whole genome shotgun (WGS) entry which is preliminary data.</text>
</comment>
<dbReference type="InterPro" id="IPR023213">
    <property type="entry name" value="CAT-like_dom_sf"/>
</dbReference>
<dbReference type="SUPFAM" id="SSF47336">
    <property type="entry name" value="ACP-like"/>
    <property type="match status" value="2"/>
</dbReference>
<dbReference type="InterPro" id="IPR001242">
    <property type="entry name" value="Condensation_dom"/>
</dbReference>
<evidence type="ECO:0000313" key="8">
    <source>
        <dbReference type="Proteomes" id="UP001408356"/>
    </source>
</evidence>
<keyword evidence="8" id="KW-1185">Reference proteome</keyword>
<dbReference type="SUPFAM" id="SSF52777">
    <property type="entry name" value="CoA-dependent acyltransferases"/>
    <property type="match status" value="4"/>
</dbReference>
<accession>A0ABR2UXB9</accession>
<dbReference type="InterPro" id="IPR010071">
    <property type="entry name" value="AA_adenyl_dom"/>
</dbReference>
<dbReference type="Gene3D" id="3.30.559.30">
    <property type="entry name" value="Nonribosomal peptide synthetase, condensation domain"/>
    <property type="match status" value="2"/>
</dbReference>
<dbReference type="PANTHER" id="PTHR45527">
    <property type="entry name" value="NONRIBOSOMAL PEPTIDE SYNTHETASE"/>
    <property type="match status" value="1"/>
</dbReference>
<dbReference type="CDD" id="cd05918">
    <property type="entry name" value="A_NRPS_SidN3_like"/>
    <property type="match status" value="1"/>
</dbReference>
<reference evidence="7 8" key="1">
    <citation type="journal article" date="2024" name="J. Plant Pathol.">
        <title>Sequence and assembly of the genome of Seiridium unicorne, isolate CBS 538.82, causal agent of cypress canker disease.</title>
        <authorList>
            <person name="Scali E."/>
            <person name="Rocca G.D."/>
            <person name="Danti R."/>
            <person name="Garbelotto M."/>
            <person name="Barberini S."/>
            <person name="Baroncelli R."/>
            <person name="Emiliani G."/>
        </authorList>
    </citation>
    <scope>NUCLEOTIDE SEQUENCE [LARGE SCALE GENOMIC DNA]</scope>
    <source>
        <strain evidence="7 8">BM-138-508</strain>
    </source>
</reference>
<dbReference type="PROSITE" id="PS00012">
    <property type="entry name" value="PHOSPHOPANTETHEINE"/>
    <property type="match status" value="1"/>
</dbReference>
<keyword evidence="2" id="KW-0597">Phosphoprotein</keyword>
<evidence type="ECO:0000256" key="2">
    <source>
        <dbReference type="ARBA" id="ARBA00022553"/>
    </source>
</evidence>
<feature type="domain" description="Carrier" evidence="6">
    <location>
        <begin position="667"/>
        <end position="742"/>
    </location>
</feature>
<keyword evidence="1" id="KW-0596">Phosphopantetheine</keyword>
<dbReference type="NCBIfam" id="TIGR01733">
    <property type="entry name" value="AA-adenyl-dom"/>
    <property type="match status" value="1"/>
</dbReference>
<evidence type="ECO:0000256" key="4">
    <source>
        <dbReference type="ARBA" id="ARBA00029454"/>
    </source>
</evidence>
<dbReference type="Gene3D" id="1.10.1200.10">
    <property type="entry name" value="ACP-like"/>
    <property type="match status" value="2"/>
</dbReference>
<feature type="compositionally biased region" description="Polar residues" evidence="5">
    <location>
        <begin position="42"/>
        <end position="71"/>
    </location>
</feature>
<keyword evidence="3" id="KW-0436">Ligase</keyword>
<dbReference type="Gene3D" id="3.40.50.12780">
    <property type="entry name" value="N-terminal domain of ligase-like"/>
    <property type="match status" value="1"/>
</dbReference>
<feature type="domain" description="Carrier" evidence="6">
    <location>
        <begin position="1314"/>
        <end position="1390"/>
    </location>
</feature>
<dbReference type="InterPro" id="IPR020845">
    <property type="entry name" value="AMP-binding_CS"/>
</dbReference>
<dbReference type="Pfam" id="PF00668">
    <property type="entry name" value="Condensation"/>
    <property type="match status" value="2"/>
</dbReference>
<feature type="region of interest" description="Disordered" evidence="5">
    <location>
        <begin position="40"/>
        <end position="111"/>
    </location>
</feature>
<dbReference type="InterPro" id="IPR042099">
    <property type="entry name" value="ANL_N_sf"/>
</dbReference>
<dbReference type="SUPFAM" id="SSF56801">
    <property type="entry name" value="Acetyl-CoA synthetase-like"/>
    <property type="match status" value="1"/>
</dbReference>
<proteinExistence type="inferred from homology"/>
<organism evidence="7 8">
    <name type="scientific">Seiridium unicorne</name>
    <dbReference type="NCBI Taxonomy" id="138068"/>
    <lineage>
        <taxon>Eukaryota</taxon>
        <taxon>Fungi</taxon>
        <taxon>Dikarya</taxon>
        <taxon>Ascomycota</taxon>
        <taxon>Pezizomycotina</taxon>
        <taxon>Sordariomycetes</taxon>
        <taxon>Xylariomycetidae</taxon>
        <taxon>Amphisphaeriales</taxon>
        <taxon>Sporocadaceae</taxon>
        <taxon>Seiridium</taxon>
    </lineage>
</organism>
<evidence type="ECO:0000256" key="3">
    <source>
        <dbReference type="ARBA" id="ARBA00022598"/>
    </source>
</evidence>
<dbReference type="PROSITE" id="PS00455">
    <property type="entry name" value="AMP_BINDING"/>
    <property type="match status" value="1"/>
</dbReference>
<sequence>MALVDRRKRVPLSAEANGRPIDGQAADGKFLHRFCSHRKQLPSAQTPRTANVSPMPNSPTDRVNAGASFNNNRKDEHAGETDSLHSGDDAAHTPTSTPPTELDEDTMTERSLQQVWRWNSPVPPTISTCMHDLISQQAKQNPSRPAVNSWDGDFTYREVEEYSTCLALRLVSLGVGLGNIVPVLFEKSRWTSIAVLAVMKAGATFALMDPSQPEGRLRTIVEQTGAKHIVTSQAQEELGRRAAPEAKSVVVAADRFDANDISPDPKLPDVPASSNLYIQFTSGSTGKPKGCVVTHENYTSGAIPRADLVGYREHSRVLDFASYAFDVCIDCMLCTLANGGCLCIPTEADRVNDLSGAIRKMKVNMAHMTPSVARVLDADIIPSLEVLGLGGEAISNGDASKWGKETQVVNAYGPSECTVGCTINNQVGRDGKKQVTIGKGVGGAIWIVDPADHNRLMPLGAIGELIVEGAIVGPGYLGDAEKTSSVFVNDPDFLVAGCKEFPGRRGRCYKTGDLVKYDTDGSIIFVGRGDQQVKLRGQRIELAEIEHHMQHKLPPETRVAAEVIKPGGPSGEPTLVAFISDNAGLVSGAESLLGSFSQAVMTALTDMSKALSEYLPIYMVPAVYIPLHTMPLLVSAKTDRKQLREIGASMSRRDLAAFAAALVQRREPSTEMEQRLANIWGDVLGPDGEFSATDNFFSVGGDSLRAMKLVAAARAQGVSLSVAGIFGNPVLEDMALVAQPTTSDMDLSVAPFSLLSKTWSEQAAKAETAELCGLKAEVVEDVYPCTPLQEALMALSAKVTEAYVAQRVVEMASISNAQKLAEAFKVASAGCPILRTRIVQIAGQGLMQVVVKDDFSCPIVEGQDLTDYLAADRNDAVDLGKPLVRYAIVSNEKPTGKTHFVLTMHHALYDGWSMPLVVERVNNAYHGQATERPATFKNFIKYLCDMDRKDSEDYWRERLDGADGEQFPALPYSGYQQQADSLLEHYVSVENRVGGTTVATAIRGAWALLVASYTASNDVVFGETLTGRNAPIPGVEQIEGPMIATIPVRVAVNIDATVSEYLQEIHNQSVLSIPHEHFGLQHIRRLSPDAREACELRTGFVLHPSAEGDAAVCTDEQPANGFVPAGDEEAAQEALKFNTYALMLVCSLDPKGFLIMASFDSNTVTSPQMQKMLSQLGRLTQQFCASPSKRLGDLQVLDAAELTELARLSRLSGGSAVCSSMFPSDVQVTDAWIVDPADTERLSPVGATGELLVHCLGNASLEAIDNPKWLPDTVVGKVYRTRKLAKYNQEGSIILVEKPIKEKKAKVERSSKVSVSSAKQRKLRYAWSRILAIPEDEIGLDDSFFLLGGDSIGAMKLVSETRVEGFELTVKDVFKHRTLHEMASVLKEARITAAKSEEEVVKPFSLLELNDINRFLDIQKALAQPEWVIQDIYPTRPLQQVAVYGTVKMPRYSTRYELFHLDGEFDRERLLKSCQQLVTQNEILRTVFVENQGQCLAVVLESLTVKIEEFDIEGNIETFAHNLCKMDVQTRMPLGSAFVKFMLVRGDNGRSCLAIRISHAQYDEICLVPLLRQLGALYDELPFKPSAPFSNFVYHTLNKSIPQSIPYWRELLKDSELSVLRPEIPLKTRVPDDVTRTVSIAARLKDITVATLPTAAWALCLAKRLGLRDVVFGEVTSGRNTDLANVDAVMGPTWQYVPVRVKFEEGWTGLDLLNFIQHQHIASAQHEGMGLSEIVPQCTDWPESVNWFDSVVHQDVYHVEEMKFGKANCRMETVYPHYEPLREWKIQAFVKGDEMMIEVATFADWIEVAKELLGELEEIMEFLVKRPSDVISW</sequence>
<dbReference type="Gene3D" id="3.30.300.30">
    <property type="match status" value="1"/>
</dbReference>
<dbReference type="Gene3D" id="3.30.559.10">
    <property type="entry name" value="Chloramphenicol acetyltransferase-like domain"/>
    <property type="match status" value="2"/>
</dbReference>
<dbReference type="InterPro" id="IPR006162">
    <property type="entry name" value="Ppantetheine_attach_site"/>
</dbReference>
<dbReference type="PROSITE" id="PS50075">
    <property type="entry name" value="CARRIER"/>
    <property type="match status" value="2"/>
</dbReference>
<dbReference type="InterPro" id="IPR009081">
    <property type="entry name" value="PP-bd_ACP"/>
</dbReference>
<name>A0ABR2UXB9_9PEZI</name>
<dbReference type="Pfam" id="PF00550">
    <property type="entry name" value="PP-binding"/>
    <property type="match status" value="2"/>
</dbReference>
<comment type="similarity">
    <text evidence="4">Belongs to the NRP synthetase family.</text>
</comment>
<dbReference type="Pfam" id="PF00501">
    <property type="entry name" value="AMP-binding"/>
    <property type="match status" value="1"/>
</dbReference>
<dbReference type="EMBL" id="JARVKF010000330">
    <property type="protein sequence ID" value="KAK9419328.1"/>
    <property type="molecule type" value="Genomic_DNA"/>
</dbReference>
<gene>
    <name evidence="7" type="ORF">SUNI508_01305</name>
</gene>
<evidence type="ECO:0000313" key="7">
    <source>
        <dbReference type="EMBL" id="KAK9419328.1"/>
    </source>
</evidence>
<dbReference type="InterPro" id="IPR000873">
    <property type="entry name" value="AMP-dep_synth/lig_dom"/>
</dbReference>
<dbReference type="Proteomes" id="UP001408356">
    <property type="component" value="Unassembled WGS sequence"/>
</dbReference>
<dbReference type="CDD" id="cd19542">
    <property type="entry name" value="CT_NRPS-like"/>
    <property type="match status" value="1"/>
</dbReference>
<feature type="compositionally biased region" description="Basic and acidic residues" evidence="5">
    <location>
        <begin position="72"/>
        <end position="91"/>
    </location>
</feature>